<proteinExistence type="inferred from homology"/>
<dbReference type="FunCoup" id="A0A251RT31">
    <property type="interactions" value="991"/>
</dbReference>
<dbReference type="OrthoDB" id="1567931at2759"/>
<dbReference type="AlphaFoldDB" id="A0A251RT31"/>
<dbReference type="InterPro" id="IPR023393">
    <property type="entry name" value="START-like_dom_sf"/>
</dbReference>
<accession>A0A251RT31</accession>
<dbReference type="STRING" id="4232.A0A251RT31"/>
<name>A0A251RT31_HELAN</name>
<dbReference type="SUPFAM" id="SSF55961">
    <property type="entry name" value="Bet v1-like"/>
    <property type="match status" value="1"/>
</dbReference>
<dbReference type="GO" id="GO:0004864">
    <property type="term" value="F:protein phosphatase inhibitor activity"/>
    <property type="evidence" value="ECO:0007669"/>
    <property type="project" value="InterPro"/>
</dbReference>
<evidence type="ECO:0000256" key="1">
    <source>
        <dbReference type="ARBA" id="ARBA00009744"/>
    </source>
</evidence>
<dbReference type="CDD" id="cd07816">
    <property type="entry name" value="Bet_v1-like"/>
    <property type="match status" value="1"/>
</dbReference>
<feature type="domain" description="Bet v I/Major latex protein" evidence="2">
    <location>
        <begin position="149"/>
        <end position="299"/>
    </location>
</feature>
<dbReference type="InterPro" id="IPR000916">
    <property type="entry name" value="Bet_v_I/MLP"/>
</dbReference>
<dbReference type="FunFam" id="3.30.530.20:FF:000007">
    <property type="entry name" value="Major pollen allergen Bet v 1-A"/>
    <property type="match status" value="1"/>
</dbReference>
<reference evidence="3 5" key="1">
    <citation type="journal article" date="2017" name="Nature">
        <title>The sunflower genome provides insights into oil metabolism, flowering and Asterid evolution.</title>
        <authorList>
            <person name="Badouin H."/>
            <person name="Gouzy J."/>
            <person name="Grassa C.J."/>
            <person name="Murat F."/>
            <person name="Staton S.E."/>
            <person name="Cottret L."/>
            <person name="Lelandais-Briere C."/>
            <person name="Owens G.L."/>
            <person name="Carrere S."/>
            <person name="Mayjonade B."/>
            <person name="Legrand L."/>
            <person name="Gill N."/>
            <person name="Kane N.C."/>
            <person name="Bowers J.E."/>
            <person name="Hubner S."/>
            <person name="Bellec A."/>
            <person name="Berard A."/>
            <person name="Berges H."/>
            <person name="Blanchet N."/>
            <person name="Boniface M.C."/>
            <person name="Brunel D."/>
            <person name="Catrice O."/>
            <person name="Chaidir N."/>
            <person name="Claudel C."/>
            <person name="Donnadieu C."/>
            <person name="Faraut T."/>
            <person name="Fievet G."/>
            <person name="Helmstetter N."/>
            <person name="King M."/>
            <person name="Knapp S.J."/>
            <person name="Lai Z."/>
            <person name="Le Paslier M.C."/>
            <person name="Lippi Y."/>
            <person name="Lorenzon L."/>
            <person name="Mandel J.R."/>
            <person name="Marage G."/>
            <person name="Marchand G."/>
            <person name="Marquand E."/>
            <person name="Bret-Mestries E."/>
            <person name="Morien E."/>
            <person name="Nambeesan S."/>
            <person name="Nguyen T."/>
            <person name="Pegot-Espagnet P."/>
            <person name="Pouilly N."/>
            <person name="Raftis F."/>
            <person name="Sallet E."/>
            <person name="Schiex T."/>
            <person name="Thomas J."/>
            <person name="Vandecasteele C."/>
            <person name="Vares D."/>
            <person name="Vear F."/>
            <person name="Vautrin S."/>
            <person name="Crespi M."/>
            <person name="Mangin B."/>
            <person name="Burke J.M."/>
            <person name="Salse J."/>
            <person name="Munos S."/>
            <person name="Vincourt P."/>
            <person name="Rieseberg L.H."/>
            <person name="Langlade N.B."/>
        </authorList>
    </citation>
    <scope>NUCLEOTIDE SEQUENCE [LARGE SCALE GENOMIC DNA]</scope>
    <source>
        <strain evidence="5">cv. SF193</strain>
        <tissue evidence="3">Leaves</tissue>
    </source>
</reference>
<dbReference type="InParanoid" id="A0A251RT31"/>
<dbReference type="InterPro" id="IPR024949">
    <property type="entry name" value="Bet_v_I_allergen"/>
</dbReference>
<protein>
    <submittedName>
        <fullName evidence="3">Bet v I/Major latex protein</fullName>
    </submittedName>
    <submittedName>
        <fullName evidence="4">Putative START-like domain, Bet v I type allergen</fullName>
    </submittedName>
</protein>
<sequence>MSATPQQQNMMQNSEGPHALLIMESERQFIRDKIFNYIMLRQTREMAPKVMDIARRLEEGLFKIAATKEDYLNLDTLESRLHALIKRPPQNQQCQQQNSANVAMGRMIPTPGSNLMAPSSANHGNGMMSSVVNQGSVSMNTLGSSRSMHTDGKLDVEVKVKSNADQFWNAIMDSANLFPKVCSDLYKTVELLKGDGRSLGSVRMVHFAEGSPIVKSSKEKIDELDAAKKKVAYSVIDGDMMQYYKSFKATLEVIPEGEVSLVKWVCEFEKASDEVPNPDMIRDFAAKNFKEIDEYLLKA</sequence>
<gene>
    <name evidence="4" type="ORF">HannXRQ_Chr17g0563811</name>
    <name evidence="3" type="ORF">HanXRQr2_Chr17g0808061</name>
</gene>
<reference evidence="4" key="2">
    <citation type="submission" date="2017-02" db="EMBL/GenBank/DDBJ databases">
        <title>Sunflower complete genome.</title>
        <authorList>
            <person name="Langlade N."/>
            <person name="Munos S."/>
        </authorList>
    </citation>
    <scope>NUCLEOTIDE SEQUENCE [LARGE SCALE GENOMIC DNA]</scope>
    <source>
        <tissue evidence="4">Leaves</tissue>
    </source>
</reference>
<dbReference type="InterPro" id="IPR051761">
    <property type="entry name" value="MLP-like_ligand-binding"/>
</dbReference>
<dbReference type="Gramene" id="mRNA:HanXRQr2_Chr17g0808061">
    <property type="protein sequence ID" value="mRNA:HanXRQr2_Chr17g0808061"/>
    <property type="gene ID" value="HanXRQr2_Chr17g0808061"/>
</dbReference>
<dbReference type="GO" id="GO:0009738">
    <property type="term" value="P:abscisic acid-activated signaling pathway"/>
    <property type="evidence" value="ECO:0007669"/>
    <property type="project" value="InterPro"/>
</dbReference>
<comment type="similarity">
    <text evidence="1">Belongs to the BetVI family.</text>
</comment>
<dbReference type="GO" id="GO:0010427">
    <property type="term" value="F:abscisic acid binding"/>
    <property type="evidence" value="ECO:0007669"/>
    <property type="project" value="InterPro"/>
</dbReference>
<dbReference type="PRINTS" id="PR00634">
    <property type="entry name" value="BETALLERGEN"/>
</dbReference>
<keyword evidence="5" id="KW-1185">Reference proteome</keyword>
<dbReference type="Gene3D" id="3.30.530.20">
    <property type="match status" value="1"/>
</dbReference>
<evidence type="ECO:0000259" key="2">
    <source>
        <dbReference type="SMART" id="SM01037"/>
    </source>
</evidence>
<dbReference type="Pfam" id="PF00407">
    <property type="entry name" value="Bet_v_1"/>
    <property type="match status" value="1"/>
</dbReference>
<evidence type="ECO:0000313" key="3">
    <source>
        <dbReference type="EMBL" id="KAF5755883.1"/>
    </source>
</evidence>
<dbReference type="PANTHER" id="PTHR31907">
    <property type="entry name" value="MLP-LIKE PROTEIN 423"/>
    <property type="match status" value="1"/>
</dbReference>
<dbReference type="GO" id="GO:0038023">
    <property type="term" value="F:signaling receptor activity"/>
    <property type="evidence" value="ECO:0007669"/>
    <property type="project" value="InterPro"/>
</dbReference>
<dbReference type="Proteomes" id="UP000215914">
    <property type="component" value="Chromosome 17"/>
</dbReference>
<evidence type="ECO:0000313" key="5">
    <source>
        <dbReference type="Proteomes" id="UP000215914"/>
    </source>
</evidence>
<dbReference type="SMART" id="SM01037">
    <property type="entry name" value="Bet_v_1"/>
    <property type="match status" value="1"/>
</dbReference>
<organism evidence="4 5">
    <name type="scientific">Helianthus annuus</name>
    <name type="common">Common sunflower</name>
    <dbReference type="NCBI Taxonomy" id="4232"/>
    <lineage>
        <taxon>Eukaryota</taxon>
        <taxon>Viridiplantae</taxon>
        <taxon>Streptophyta</taxon>
        <taxon>Embryophyta</taxon>
        <taxon>Tracheophyta</taxon>
        <taxon>Spermatophyta</taxon>
        <taxon>Magnoliopsida</taxon>
        <taxon>eudicotyledons</taxon>
        <taxon>Gunneridae</taxon>
        <taxon>Pentapetalae</taxon>
        <taxon>asterids</taxon>
        <taxon>campanulids</taxon>
        <taxon>Asterales</taxon>
        <taxon>Asteraceae</taxon>
        <taxon>Asteroideae</taxon>
        <taxon>Heliantheae alliance</taxon>
        <taxon>Heliantheae</taxon>
        <taxon>Helianthus</taxon>
    </lineage>
</organism>
<dbReference type="EMBL" id="MNCJ02000332">
    <property type="protein sequence ID" value="KAF5755883.1"/>
    <property type="molecule type" value="Genomic_DNA"/>
</dbReference>
<dbReference type="GO" id="GO:0006952">
    <property type="term" value="P:defense response"/>
    <property type="evidence" value="ECO:0007669"/>
    <property type="project" value="InterPro"/>
</dbReference>
<reference evidence="3" key="3">
    <citation type="submission" date="2020-06" db="EMBL/GenBank/DDBJ databases">
        <title>Helianthus annuus Genome sequencing and assembly Release 2.</title>
        <authorList>
            <person name="Gouzy J."/>
            <person name="Langlade N."/>
            <person name="Munos S."/>
        </authorList>
    </citation>
    <scope>NUCLEOTIDE SEQUENCE</scope>
    <source>
        <tissue evidence="3">Leaves</tissue>
    </source>
</reference>
<dbReference type="EMBL" id="CM007906">
    <property type="protein sequence ID" value="OTF87613.1"/>
    <property type="molecule type" value="Genomic_DNA"/>
</dbReference>
<evidence type="ECO:0000313" key="4">
    <source>
        <dbReference type="EMBL" id="OTF87613.1"/>
    </source>
</evidence>